<comment type="caution">
    <text evidence="2">The sequence shown here is derived from an EMBL/GenBank/DDBJ whole genome shotgun (WGS) entry which is preliminary data.</text>
</comment>
<sequence>MSPSTSGLNQKAEAGWQLQHKQKEWWEQRQQQLQDQCKECQKQEAVQGLLLHHHLWTPKPLHHKLQELAYINCQHMDAELACHLHHTFSLDLTLILGNWSVGMVHSHVPIPGKGLWCMLLAHGFHVLLIDKFQMPTWCLYCEEGWLEMFLQLNNPWPERQAKQPIITSHAVLHCLNVNCIGQVDHPITGKSCLHILNCDLAACLNFWHIVNGLWDDGSKPKHFECLMHTDDAPAAAQDGGGKAAGGHGDMAPGSGSGGSNAPGEEHPVQHWCIG</sequence>
<protein>
    <submittedName>
        <fullName evidence="2">Uncharacterized protein</fullName>
    </submittedName>
</protein>
<organism evidence="2 3">
    <name type="scientific">Coemansia asiatica</name>
    <dbReference type="NCBI Taxonomy" id="1052880"/>
    <lineage>
        <taxon>Eukaryota</taxon>
        <taxon>Fungi</taxon>
        <taxon>Fungi incertae sedis</taxon>
        <taxon>Zoopagomycota</taxon>
        <taxon>Kickxellomycotina</taxon>
        <taxon>Kickxellomycetes</taxon>
        <taxon>Kickxellales</taxon>
        <taxon>Kickxellaceae</taxon>
        <taxon>Coemansia</taxon>
    </lineage>
</organism>
<feature type="compositionally biased region" description="Gly residues" evidence="1">
    <location>
        <begin position="238"/>
        <end position="260"/>
    </location>
</feature>
<dbReference type="AlphaFoldDB" id="A0A9W7XJP2"/>
<evidence type="ECO:0000313" key="2">
    <source>
        <dbReference type="EMBL" id="KAJ1644183.1"/>
    </source>
</evidence>
<name>A0A9W7XJP2_9FUNG</name>
<evidence type="ECO:0000313" key="3">
    <source>
        <dbReference type="Proteomes" id="UP001145021"/>
    </source>
</evidence>
<dbReference type="Proteomes" id="UP001145021">
    <property type="component" value="Unassembled WGS sequence"/>
</dbReference>
<evidence type="ECO:0000256" key="1">
    <source>
        <dbReference type="SAM" id="MobiDB-lite"/>
    </source>
</evidence>
<feature type="region of interest" description="Disordered" evidence="1">
    <location>
        <begin position="236"/>
        <end position="274"/>
    </location>
</feature>
<accession>A0A9W7XJP2</accession>
<gene>
    <name evidence="2" type="ORF">LPJ64_004122</name>
</gene>
<reference evidence="2" key="1">
    <citation type="submission" date="2022-07" db="EMBL/GenBank/DDBJ databases">
        <title>Phylogenomic reconstructions and comparative analyses of Kickxellomycotina fungi.</title>
        <authorList>
            <person name="Reynolds N.K."/>
            <person name="Stajich J.E."/>
            <person name="Barry K."/>
            <person name="Grigoriev I.V."/>
            <person name="Crous P."/>
            <person name="Smith M.E."/>
        </authorList>
    </citation>
    <scope>NUCLEOTIDE SEQUENCE</scope>
    <source>
        <strain evidence="2">NBRC 105413</strain>
    </source>
</reference>
<proteinExistence type="predicted"/>
<dbReference type="EMBL" id="JANBOH010000187">
    <property type="protein sequence ID" value="KAJ1644183.1"/>
    <property type="molecule type" value="Genomic_DNA"/>
</dbReference>
<keyword evidence="3" id="KW-1185">Reference proteome</keyword>